<dbReference type="Pfam" id="PF01571">
    <property type="entry name" value="GCV_T"/>
    <property type="match status" value="2"/>
</dbReference>
<dbReference type="GO" id="GO:0032259">
    <property type="term" value="P:methylation"/>
    <property type="evidence" value="ECO:0007669"/>
    <property type="project" value="UniProtKB-KW"/>
</dbReference>
<keyword evidence="3" id="KW-0808">Transferase</keyword>
<organism evidence="3 4">
    <name type="scientific">Aerophobetes bacterium</name>
    <dbReference type="NCBI Taxonomy" id="2030807"/>
    <lineage>
        <taxon>Bacteria</taxon>
        <taxon>Candidatus Aerophobota</taxon>
    </lineage>
</organism>
<dbReference type="EMBL" id="QMPY01000188">
    <property type="protein sequence ID" value="RLE06452.1"/>
    <property type="molecule type" value="Genomic_DNA"/>
</dbReference>
<comment type="caution">
    <text evidence="3">The sequence shown here is derived from an EMBL/GenBank/DDBJ whole genome shotgun (WGS) entry which is preliminary data.</text>
</comment>
<sequence>PPTKLSLKRTSLFAQHQRLGAKFSQSGYWEMPLYYQDFEEEIKTAKKKVALVDLGDMGLLKITGERAKPFLQEISTNDIAELKPGQCLRSFLLDKKGELIDDVSIFYLGQDDRNIDVYLMETNPQNTEKVKLWLRELSDGYISFDEDDIFAKIEGPVVVEDLKEEVKEKSRKTVIALYGPDSSKVLEKIEPSLNGLKRFCFLEKEIKGVRGIISRSDYTEGDPKFKFYIHPDDASTLWNLLLEEGKGFGIKPTGLLVRRQLRSEANLPSYDGGAKWDGLSLYRTHPCYFHLSKCYFIGQKVISKAIGVSKVKKEKFHYKEEETQIRKTPLYKEHLKLTKRLIPFAGWMMPVCYTSIDEEHRAVRKAAGLFDVSHMGIIEVSGEFATSFLDTVTTNYVRWIKPGESQYAYLLDPDGNVLDDVMIYCRDLKRYMIVCNAANERKVWMWLNAVNSKKFLIDRDYPEKEIEGKVIIRNLKDPSCGKDQKVDIALQGPNSLSILQRIAKNKKLQGKLARLKKGEFVEENLAGVEMIISRTGYTGEEIGYEFYLHPDKATFIWDLLLEKGREFGIKPCGLGARDSTRIEAGLPLYGHELAGEYRINPIEEGHGAFVKFHKPFFIGRKPLLEKVAHRKMEIIRFKMMSKGIRMVRSGDPVVSERGQYIGRVTSCALAEGIQIGLAFVDRNFTKEGTKIGIFILPRGGKISSEPPKDKLSIGDKVLLHEEGVVLSRFPVKENNR</sequence>
<dbReference type="EC" id="2.1.2.10" evidence="3"/>
<name>A0A662CYY6_UNCAE</name>
<dbReference type="NCBIfam" id="TIGR00528">
    <property type="entry name" value="gcvT"/>
    <property type="match status" value="1"/>
</dbReference>
<dbReference type="InterPro" id="IPR029043">
    <property type="entry name" value="GcvT/YgfZ_C"/>
</dbReference>
<dbReference type="GO" id="GO:0008168">
    <property type="term" value="F:methyltransferase activity"/>
    <property type="evidence" value="ECO:0007669"/>
    <property type="project" value="UniProtKB-KW"/>
</dbReference>
<dbReference type="InterPro" id="IPR027266">
    <property type="entry name" value="TrmE/GcvT-like"/>
</dbReference>
<feature type="non-terminal residue" evidence="3">
    <location>
        <position position="1"/>
    </location>
</feature>
<dbReference type="InterPro" id="IPR006222">
    <property type="entry name" value="GCVT_N"/>
</dbReference>
<dbReference type="InterPro" id="IPR006223">
    <property type="entry name" value="GcvT"/>
</dbReference>
<dbReference type="GO" id="GO:0005960">
    <property type="term" value="C:glycine cleavage complex"/>
    <property type="evidence" value="ECO:0007669"/>
    <property type="project" value="InterPro"/>
</dbReference>
<dbReference type="Proteomes" id="UP000277457">
    <property type="component" value="Unassembled WGS sequence"/>
</dbReference>
<evidence type="ECO:0000259" key="2">
    <source>
        <dbReference type="Pfam" id="PF01571"/>
    </source>
</evidence>
<dbReference type="GO" id="GO:0005829">
    <property type="term" value="C:cytosol"/>
    <property type="evidence" value="ECO:0007669"/>
    <property type="project" value="TreeGrafter"/>
</dbReference>
<evidence type="ECO:0000313" key="3">
    <source>
        <dbReference type="EMBL" id="RLE06452.1"/>
    </source>
</evidence>
<dbReference type="InterPro" id="IPR028896">
    <property type="entry name" value="GcvT/YgfZ/DmdA"/>
</dbReference>
<dbReference type="Gene3D" id="3.30.1360.120">
    <property type="entry name" value="Probable tRNA modification gtpase trme, domain 1"/>
    <property type="match status" value="2"/>
</dbReference>
<evidence type="ECO:0000313" key="4">
    <source>
        <dbReference type="Proteomes" id="UP000277457"/>
    </source>
</evidence>
<keyword evidence="3" id="KW-0489">Methyltransferase</keyword>
<accession>A0A662CYY6</accession>
<dbReference type="SUPFAM" id="SSF101790">
    <property type="entry name" value="Aminomethyltransferase beta-barrel domain"/>
    <property type="match status" value="1"/>
</dbReference>
<gene>
    <name evidence="3" type="primary">gcvT</name>
    <name evidence="3" type="ORF">DRZ78_04705</name>
</gene>
<proteinExistence type="inferred from homology"/>
<reference evidence="3 4" key="1">
    <citation type="submission" date="2018-06" db="EMBL/GenBank/DDBJ databases">
        <title>Extensive metabolic versatility and redundancy in microbially diverse, dynamic hydrothermal sediments.</title>
        <authorList>
            <person name="Dombrowski N."/>
            <person name="Teske A."/>
            <person name="Baker B.J."/>
        </authorList>
    </citation>
    <scope>NUCLEOTIDE SEQUENCE [LARGE SCALE GENOMIC DNA]</scope>
    <source>
        <strain evidence="3">B7_G13</strain>
    </source>
</reference>
<evidence type="ECO:0000256" key="1">
    <source>
        <dbReference type="ARBA" id="ARBA00008609"/>
    </source>
</evidence>
<dbReference type="AlphaFoldDB" id="A0A662CYY6"/>
<dbReference type="PANTHER" id="PTHR43757">
    <property type="entry name" value="AMINOMETHYLTRANSFERASE"/>
    <property type="match status" value="1"/>
</dbReference>
<dbReference type="SUPFAM" id="SSF103025">
    <property type="entry name" value="Folate-binding domain"/>
    <property type="match status" value="2"/>
</dbReference>
<dbReference type="GO" id="GO:0006546">
    <property type="term" value="P:glycine catabolic process"/>
    <property type="evidence" value="ECO:0007669"/>
    <property type="project" value="InterPro"/>
</dbReference>
<feature type="domain" description="GCVT N-terminal" evidence="2">
    <location>
        <begin position="330"/>
        <end position="614"/>
    </location>
</feature>
<comment type="similarity">
    <text evidence="1">Belongs to the GcvT family.</text>
</comment>
<dbReference type="PANTHER" id="PTHR43757:SF2">
    <property type="entry name" value="AMINOMETHYLTRANSFERASE, MITOCHONDRIAL"/>
    <property type="match status" value="1"/>
</dbReference>
<feature type="domain" description="GCVT N-terminal" evidence="2">
    <location>
        <begin position="13"/>
        <end position="270"/>
    </location>
</feature>
<protein>
    <submittedName>
        <fullName evidence="3">Glycine cleavage system aminomethyltransferase GcvT</fullName>
        <ecNumber evidence="3">2.1.2.10</ecNumber>
    </submittedName>
</protein>
<dbReference type="GO" id="GO:0004047">
    <property type="term" value="F:aminomethyltransferase activity"/>
    <property type="evidence" value="ECO:0007669"/>
    <property type="project" value="UniProtKB-EC"/>
</dbReference>